<dbReference type="InterPro" id="IPR027417">
    <property type="entry name" value="P-loop_NTPase"/>
</dbReference>
<dbReference type="Proteomes" id="UP001145145">
    <property type="component" value="Unassembled WGS sequence"/>
</dbReference>
<dbReference type="Pfam" id="PF10609">
    <property type="entry name" value="ParA"/>
    <property type="match status" value="1"/>
</dbReference>
<keyword evidence="6" id="KW-0067">ATP-binding</keyword>
<evidence type="ECO:0000256" key="8">
    <source>
        <dbReference type="ARBA" id="ARBA00023136"/>
    </source>
</evidence>
<dbReference type="Gene3D" id="3.40.50.300">
    <property type="entry name" value="P-loop containing nucleotide triphosphate hydrolases"/>
    <property type="match status" value="1"/>
</dbReference>
<keyword evidence="12" id="KW-1185">Reference proteome</keyword>
<reference evidence="11 12" key="1">
    <citation type="journal article" date="2023" name="Int. J. Syst. Evol. Microbiol.">
        <title>Sellimonas catena sp. nov., isolated from human faeces.</title>
        <authorList>
            <person name="Hisatomi A."/>
            <person name="Ohkuma M."/>
            <person name="Sakamoto M."/>
        </authorList>
    </citation>
    <scope>NUCLEOTIDE SEQUENCE [LARGE SCALE GENOMIC DNA]</scope>
    <source>
        <strain evidence="11 12">12EGH17</strain>
    </source>
</reference>
<evidence type="ECO:0000256" key="7">
    <source>
        <dbReference type="ARBA" id="ARBA00022989"/>
    </source>
</evidence>
<proteinExistence type="inferred from homology"/>
<comment type="similarity">
    <text evidence="2">Belongs to the CpsC/CapA family.</text>
</comment>
<sequence length="502" mass="56070">MDDQRKMKEGYNQREEIDLYQLIADTWKNLRRLWWMVILLVLIGAAGVFGFQHILQTPMYESSATFTVATGSSGSRSYSFYYDNSTADQMSKTFPYILESSYFCSVLTEKLESSSINGTITAETISNSNVVTMKVQSPDPQDAYDILTAAIEVYPETAYFVLGNISFEMLTEASIPSEPCNQYGKVKSLLMGACGGLFIAVTICGLLALFIKNVRSTEEMKKITSVRCMAHLPKVRFKARSKTGDTRVFISNKGLSGEYNESIRVLLSRVLNSMNRNHGKVLLITSTIAGEGKSVTAANLAYKLGKDGNKVLLVDGDLRKQSDGELLGVKGTFGLSDVRNTKSESEALEAFERYGTKLEGADVWILENEKKTDQPAPVLSSKRARRFLDTMRNRMDYIIIDSPPCTLFQDASILAEYADEILYVVKYDKLPSWKIRDGLKSIGNQKAVVSGYILNECPEMRGGYGYGRYGYGKYSYGKYGYGKYGYGHRGYGVGKEKEEDQE</sequence>
<accession>A0A9W6C9Y2</accession>
<dbReference type="EMBL" id="BSBO01000047">
    <property type="protein sequence ID" value="GLG06104.1"/>
    <property type="molecule type" value="Genomic_DNA"/>
</dbReference>
<evidence type="ECO:0000256" key="2">
    <source>
        <dbReference type="ARBA" id="ARBA00006683"/>
    </source>
</evidence>
<name>A0A9W6C9Y2_9FIRM</name>
<keyword evidence="7 9" id="KW-1133">Transmembrane helix</keyword>
<dbReference type="GO" id="GO:0005886">
    <property type="term" value="C:plasma membrane"/>
    <property type="evidence" value="ECO:0007669"/>
    <property type="project" value="UniProtKB-SubCell"/>
</dbReference>
<feature type="transmembrane region" description="Helical" evidence="9">
    <location>
        <begin position="189"/>
        <end position="211"/>
    </location>
</feature>
<dbReference type="GO" id="GO:0005524">
    <property type="term" value="F:ATP binding"/>
    <property type="evidence" value="ECO:0007669"/>
    <property type="project" value="UniProtKB-KW"/>
</dbReference>
<dbReference type="CDD" id="cd05387">
    <property type="entry name" value="BY-kinase"/>
    <property type="match status" value="1"/>
</dbReference>
<evidence type="ECO:0000256" key="4">
    <source>
        <dbReference type="ARBA" id="ARBA00022692"/>
    </source>
</evidence>
<dbReference type="InterPro" id="IPR033756">
    <property type="entry name" value="YlxH/NBP35"/>
</dbReference>
<dbReference type="InterPro" id="IPR005702">
    <property type="entry name" value="Wzc-like_C"/>
</dbReference>
<dbReference type="SUPFAM" id="SSF52540">
    <property type="entry name" value="P-loop containing nucleoside triphosphate hydrolases"/>
    <property type="match status" value="1"/>
</dbReference>
<dbReference type="RefSeq" id="WP_281874095.1">
    <property type="nucleotide sequence ID" value="NZ_BSBO01000047.1"/>
</dbReference>
<dbReference type="InterPro" id="IPR003856">
    <property type="entry name" value="LPS_length_determ_N"/>
</dbReference>
<evidence type="ECO:0000256" key="9">
    <source>
        <dbReference type="SAM" id="Phobius"/>
    </source>
</evidence>
<keyword evidence="4 9" id="KW-0812">Transmembrane</keyword>
<dbReference type="Pfam" id="PF02706">
    <property type="entry name" value="Wzz"/>
    <property type="match status" value="1"/>
</dbReference>
<evidence type="ECO:0000259" key="10">
    <source>
        <dbReference type="Pfam" id="PF02706"/>
    </source>
</evidence>
<protein>
    <recommendedName>
        <fullName evidence="10">Polysaccharide chain length determinant N-terminal domain-containing protein</fullName>
    </recommendedName>
</protein>
<dbReference type="PANTHER" id="PTHR32309">
    <property type="entry name" value="TYROSINE-PROTEIN KINASE"/>
    <property type="match status" value="1"/>
</dbReference>
<feature type="transmembrane region" description="Helical" evidence="9">
    <location>
        <begin position="33"/>
        <end position="55"/>
    </location>
</feature>
<evidence type="ECO:0000256" key="3">
    <source>
        <dbReference type="ARBA" id="ARBA00022475"/>
    </source>
</evidence>
<keyword evidence="5" id="KW-0547">Nucleotide-binding</keyword>
<gene>
    <name evidence="11" type="ORF">Selli1_32780</name>
</gene>
<dbReference type="AlphaFoldDB" id="A0A9W6C9Y2"/>
<keyword evidence="8 9" id="KW-0472">Membrane</keyword>
<evidence type="ECO:0000313" key="12">
    <source>
        <dbReference type="Proteomes" id="UP001145145"/>
    </source>
</evidence>
<dbReference type="PANTHER" id="PTHR32309:SF13">
    <property type="entry name" value="FERRIC ENTEROBACTIN TRANSPORT PROTEIN FEPE"/>
    <property type="match status" value="1"/>
</dbReference>
<evidence type="ECO:0000256" key="6">
    <source>
        <dbReference type="ARBA" id="ARBA00022840"/>
    </source>
</evidence>
<comment type="subcellular location">
    <subcellularLocation>
        <location evidence="1">Cell membrane</location>
        <topology evidence="1">Multi-pass membrane protein</topology>
    </subcellularLocation>
</comment>
<keyword evidence="3" id="KW-1003">Cell membrane</keyword>
<organism evidence="11 12">
    <name type="scientific">Sellimonas catena</name>
    <dbReference type="NCBI Taxonomy" id="2994035"/>
    <lineage>
        <taxon>Bacteria</taxon>
        <taxon>Bacillati</taxon>
        <taxon>Bacillota</taxon>
        <taxon>Clostridia</taxon>
        <taxon>Lachnospirales</taxon>
        <taxon>Lachnospiraceae</taxon>
        <taxon>Sellimonas</taxon>
    </lineage>
</organism>
<feature type="domain" description="Polysaccharide chain length determinant N-terminal" evidence="10">
    <location>
        <begin position="15"/>
        <end position="102"/>
    </location>
</feature>
<comment type="caution">
    <text evidence="11">The sequence shown here is derived from an EMBL/GenBank/DDBJ whole genome shotgun (WGS) entry which is preliminary data.</text>
</comment>
<evidence type="ECO:0000256" key="1">
    <source>
        <dbReference type="ARBA" id="ARBA00004651"/>
    </source>
</evidence>
<evidence type="ECO:0000256" key="5">
    <source>
        <dbReference type="ARBA" id="ARBA00022741"/>
    </source>
</evidence>
<evidence type="ECO:0000313" key="11">
    <source>
        <dbReference type="EMBL" id="GLG06104.1"/>
    </source>
</evidence>
<dbReference type="InterPro" id="IPR050445">
    <property type="entry name" value="Bact_polysacc_biosynth/exp"/>
</dbReference>